<dbReference type="Gene3D" id="2.60.120.260">
    <property type="entry name" value="Galactose-binding domain-like"/>
    <property type="match status" value="1"/>
</dbReference>
<sequence length="186" mass="20952">MRVGFATGVEELERLEGIPHMQNTIPYVPPLDGDVFTVFVILRKKDKKEKIWVHLKFPLAAKSTKSIDDIAEKFQMSLNLHPGSNGILSASNQAVDSSRSIYPQFQFNLHTKQDKVEPGTDITLNLGIRDMGVDFDAGENISVREKFHHAITIQSSQQRSGSHRSKVNIQVLRTLQASQIQDQRES</sequence>
<dbReference type="Pfam" id="PF08530">
    <property type="entry name" value="PepX_C"/>
    <property type="match status" value="1"/>
</dbReference>
<dbReference type="EMBL" id="FJUX01000083">
    <property type="protein sequence ID" value="CZT06186.1"/>
    <property type="molecule type" value="Genomic_DNA"/>
</dbReference>
<gene>
    <name evidence="2" type="ORF">RAG0_11996</name>
</gene>
<feature type="domain" description="Xaa-Pro dipeptidyl-peptidase C-terminal" evidence="1">
    <location>
        <begin position="35"/>
        <end position="144"/>
    </location>
</feature>
<reference evidence="3" key="1">
    <citation type="submission" date="2016-03" db="EMBL/GenBank/DDBJ databases">
        <authorList>
            <person name="Guldener U."/>
        </authorList>
    </citation>
    <scope>NUCLEOTIDE SEQUENCE [LARGE SCALE GENOMIC DNA]</scope>
    <source>
        <strain evidence="3">04CH-RAC-A.6.1</strain>
    </source>
</reference>
<dbReference type="OrthoDB" id="2578740at2759"/>
<dbReference type="InterPro" id="IPR013736">
    <property type="entry name" value="Xaa-Pro_dipept_C"/>
</dbReference>
<protein>
    <recommendedName>
        <fullName evidence="1">Xaa-Pro dipeptidyl-peptidase C-terminal domain-containing protein</fullName>
    </recommendedName>
</protein>
<dbReference type="Proteomes" id="UP000178912">
    <property type="component" value="Unassembled WGS sequence"/>
</dbReference>
<evidence type="ECO:0000313" key="3">
    <source>
        <dbReference type="Proteomes" id="UP000178912"/>
    </source>
</evidence>
<dbReference type="GO" id="GO:0008239">
    <property type="term" value="F:dipeptidyl-peptidase activity"/>
    <property type="evidence" value="ECO:0007669"/>
    <property type="project" value="InterPro"/>
</dbReference>
<evidence type="ECO:0000313" key="2">
    <source>
        <dbReference type="EMBL" id="CZT06186.1"/>
    </source>
</evidence>
<dbReference type="AlphaFoldDB" id="A0A1E1L6J4"/>
<name>A0A1E1L6J4_9HELO</name>
<proteinExistence type="predicted"/>
<evidence type="ECO:0000259" key="1">
    <source>
        <dbReference type="Pfam" id="PF08530"/>
    </source>
</evidence>
<organism evidence="2 3">
    <name type="scientific">Rhynchosporium agropyri</name>
    <dbReference type="NCBI Taxonomy" id="914238"/>
    <lineage>
        <taxon>Eukaryota</taxon>
        <taxon>Fungi</taxon>
        <taxon>Dikarya</taxon>
        <taxon>Ascomycota</taxon>
        <taxon>Pezizomycotina</taxon>
        <taxon>Leotiomycetes</taxon>
        <taxon>Helotiales</taxon>
        <taxon>Ploettnerulaceae</taxon>
        <taxon>Rhynchosporium</taxon>
    </lineage>
</organism>
<accession>A0A1E1L6J4</accession>
<keyword evidence="3" id="KW-1185">Reference proteome</keyword>